<name>A0ACC2ZUB0_9EURO</name>
<dbReference type="EMBL" id="JAPDRQ010000279">
    <property type="protein sequence ID" value="KAJ9651147.1"/>
    <property type="molecule type" value="Genomic_DNA"/>
</dbReference>
<evidence type="ECO:0000313" key="1">
    <source>
        <dbReference type="EMBL" id="KAJ9651147.1"/>
    </source>
</evidence>
<sequence length="307" mass="34198">MGASQEKSAENTKPKTSTKPKAPSLASIRRNKALSTDGHTARFLYQMLKQLDLKPIDWQEVADKTGIPKGHAARMRYNRFKSQMEALIASEEAIAAKFEDTDEDRSMLKRKTDRNDLAHRNNCQAPVTWEEDMNKRIKLESRSGLRRASLDSTLPAGIKSEPKFCGVTTPYIKPEPHNDEFGETVDDMSSLRSLQIHHPTLIKIEDDAPAEESHNTIKDLSTTGFGHVQSSYMNPWTSYSTPHYYPAARYAPHPLYQNVNPACGQMRMLQPQDSAAPCTPRNKASAALSRAASPPIISNTTQSSSSL</sequence>
<keyword evidence="2" id="KW-1185">Reference proteome</keyword>
<reference evidence="1" key="1">
    <citation type="submission" date="2022-10" db="EMBL/GenBank/DDBJ databases">
        <title>Culturing micro-colonial fungi from biological soil crusts in the Mojave desert and describing Neophaeococcomyces mojavensis, and introducing the new genera and species Taxawa tesnikishii.</title>
        <authorList>
            <person name="Kurbessoian T."/>
            <person name="Stajich J.E."/>
        </authorList>
    </citation>
    <scope>NUCLEOTIDE SEQUENCE</scope>
    <source>
        <strain evidence="1">JES_112</strain>
    </source>
</reference>
<protein>
    <submittedName>
        <fullName evidence="1">Uncharacterized protein</fullName>
    </submittedName>
</protein>
<organism evidence="1 2">
    <name type="scientific">Neophaeococcomyces mojaviensis</name>
    <dbReference type="NCBI Taxonomy" id="3383035"/>
    <lineage>
        <taxon>Eukaryota</taxon>
        <taxon>Fungi</taxon>
        <taxon>Dikarya</taxon>
        <taxon>Ascomycota</taxon>
        <taxon>Pezizomycotina</taxon>
        <taxon>Eurotiomycetes</taxon>
        <taxon>Chaetothyriomycetidae</taxon>
        <taxon>Chaetothyriales</taxon>
        <taxon>Chaetothyriales incertae sedis</taxon>
        <taxon>Neophaeococcomyces</taxon>
    </lineage>
</organism>
<dbReference type="Proteomes" id="UP001172386">
    <property type="component" value="Unassembled WGS sequence"/>
</dbReference>
<accession>A0ACC2ZUB0</accession>
<evidence type="ECO:0000313" key="2">
    <source>
        <dbReference type="Proteomes" id="UP001172386"/>
    </source>
</evidence>
<proteinExistence type="predicted"/>
<comment type="caution">
    <text evidence="1">The sequence shown here is derived from an EMBL/GenBank/DDBJ whole genome shotgun (WGS) entry which is preliminary data.</text>
</comment>
<gene>
    <name evidence="1" type="ORF">H2198_009573</name>
</gene>